<dbReference type="SUPFAM" id="SSF55846">
    <property type="entry name" value="N-acetylmuramoyl-L-alanine amidase-like"/>
    <property type="match status" value="1"/>
</dbReference>
<reference evidence="7" key="1">
    <citation type="submission" date="2016-10" db="EMBL/GenBank/DDBJ databases">
        <authorList>
            <person name="Varghese N."/>
            <person name="Submissions S."/>
        </authorList>
    </citation>
    <scope>NUCLEOTIDE SEQUENCE [LARGE SCALE GENOMIC DNA]</scope>
    <source>
        <strain evidence="7">CGMCC 4.3530</strain>
    </source>
</reference>
<dbReference type="GO" id="GO:0008270">
    <property type="term" value="F:zinc ion binding"/>
    <property type="evidence" value="ECO:0007669"/>
    <property type="project" value="InterPro"/>
</dbReference>
<feature type="region of interest" description="Disordered" evidence="2">
    <location>
        <begin position="71"/>
        <end position="113"/>
    </location>
</feature>
<dbReference type="InterPro" id="IPR015510">
    <property type="entry name" value="PGRP"/>
</dbReference>
<name>A0A1H2RXL1_9PSEU</name>
<dbReference type="RefSeq" id="WP_093260608.1">
    <property type="nucleotide sequence ID" value="NZ_FNOK01000002.1"/>
</dbReference>
<keyword evidence="3" id="KW-0732">Signal</keyword>
<evidence type="ECO:0000259" key="5">
    <source>
        <dbReference type="SMART" id="SM00701"/>
    </source>
</evidence>
<gene>
    <name evidence="6" type="ORF">SAMN05216215_100239</name>
</gene>
<dbReference type="InterPro" id="IPR036505">
    <property type="entry name" value="Amidase/PGRP_sf"/>
</dbReference>
<dbReference type="SMART" id="SM00701">
    <property type="entry name" value="PGRP"/>
    <property type="match status" value="1"/>
</dbReference>
<dbReference type="OrthoDB" id="514320at2"/>
<dbReference type="Gene3D" id="3.40.80.10">
    <property type="entry name" value="Peptidoglycan recognition protein-like"/>
    <property type="match status" value="1"/>
</dbReference>
<evidence type="ECO:0000259" key="4">
    <source>
        <dbReference type="SMART" id="SM00644"/>
    </source>
</evidence>
<dbReference type="EMBL" id="FNOK01000002">
    <property type="protein sequence ID" value="SDW23890.1"/>
    <property type="molecule type" value="Genomic_DNA"/>
</dbReference>
<protein>
    <submittedName>
        <fullName evidence="6">N-acetylmuramoyl-L-alanine amidase</fullName>
    </submittedName>
</protein>
<dbReference type="InterPro" id="IPR002502">
    <property type="entry name" value="Amidase_domain"/>
</dbReference>
<dbReference type="PANTHER" id="PTHR11022">
    <property type="entry name" value="PEPTIDOGLYCAN RECOGNITION PROTEIN"/>
    <property type="match status" value="1"/>
</dbReference>
<dbReference type="SMART" id="SM00644">
    <property type="entry name" value="Ami_2"/>
    <property type="match status" value="1"/>
</dbReference>
<evidence type="ECO:0000256" key="2">
    <source>
        <dbReference type="SAM" id="MobiDB-lite"/>
    </source>
</evidence>
<keyword evidence="7" id="KW-1185">Reference proteome</keyword>
<feature type="domain" description="Peptidoglycan recognition protein family" evidence="5">
    <location>
        <begin position="148"/>
        <end position="297"/>
    </location>
</feature>
<accession>A0A1H2RXL1</accession>
<dbReference type="InterPro" id="IPR006619">
    <property type="entry name" value="PGRP_domain_met/bac"/>
</dbReference>
<evidence type="ECO:0000256" key="3">
    <source>
        <dbReference type="SAM" id="SignalP"/>
    </source>
</evidence>
<dbReference type="GO" id="GO:0008745">
    <property type="term" value="F:N-acetylmuramoyl-L-alanine amidase activity"/>
    <property type="evidence" value="ECO:0007669"/>
    <property type="project" value="InterPro"/>
</dbReference>
<organism evidence="6 7">
    <name type="scientific">Saccharopolyspora shandongensis</name>
    <dbReference type="NCBI Taxonomy" id="418495"/>
    <lineage>
        <taxon>Bacteria</taxon>
        <taxon>Bacillati</taxon>
        <taxon>Actinomycetota</taxon>
        <taxon>Actinomycetes</taxon>
        <taxon>Pseudonocardiales</taxon>
        <taxon>Pseudonocardiaceae</taxon>
        <taxon>Saccharopolyspora</taxon>
    </lineage>
</organism>
<dbReference type="AlphaFoldDB" id="A0A1H2RXL1"/>
<dbReference type="Pfam" id="PF01510">
    <property type="entry name" value="Amidase_2"/>
    <property type="match status" value="1"/>
</dbReference>
<dbReference type="CDD" id="cd06583">
    <property type="entry name" value="PGRP"/>
    <property type="match status" value="1"/>
</dbReference>
<dbReference type="GO" id="GO:0009253">
    <property type="term" value="P:peptidoglycan catabolic process"/>
    <property type="evidence" value="ECO:0007669"/>
    <property type="project" value="InterPro"/>
</dbReference>
<feature type="signal peptide" evidence="3">
    <location>
        <begin position="1"/>
        <end position="22"/>
    </location>
</feature>
<feature type="chain" id="PRO_5011702126" evidence="3">
    <location>
        <begin position="23"/>
        <end position="347"/>
    </location>
</feature>
<feature type="domain" description="N-acetylmuramoyl-L-alanine amidase" evidence="4">
    <location>
        <begin position="161"/>
        <end position="324"/>
    </location>
</feature>
<evidence type="ECO:0000313" key="6">
    <source>
        <dbReference type="EMBL" id="SDW23890.1"/>
    </source>
</evidence>
<dbReference type="Proteomes" id="UP000199529">
    <property type="component" value="Unassembled WGS sequence"/>
</dbReference>
<sequence length="347" mass="37044">MRLRLSVPIALLLASTALPAAAEPPETTSTRIALRDAPLTRDATREVHADRAFGLIGLTWRGPAPDRIEVRTRSGSGWTPWTALEPIDSAPERDTQQGSEPLWTGRSDSAQVRASRGGVDVTGDLELVAIDPGTAPAPAPRSSAPGQPPVVGRAEWGADESQMTWPPERTKTKAVTVHHTAGTNDYACRESAALVRAIYRYHAVELKWGDIGYHALVDKCGTIFEGRAGGLRDDIVGGHARGFNQGTFGVSMMGNYDGVVPSRDTVESVAAISAWKLGTAEVAADGRTELIAGRADNSHFPAGAAVPLPTIFGHRDVSKTACPGQRGYEQLDEIRARATALQRDHRP</sequence>
<evidence type="ECO:0000256" key="1">
    <source>
        <dbReference type="ARBA" id="ARBA00007553"/>
    </source>
</evidence>
<comment type="similarity">
    <text evidence="1">Belongs to the N-acetylmuramoyl-L-alanine amidase 2 family.</text>
</comment>
<dbReference type="STRING" id="418495.SAMN05216215_100239"/>
<proteinExistence type="inferred from homology"/>
<evidence type="ECO:0000313" key="7">
    <source>
        <dbReference type="Proteomes" id="UP000199529"/>
    </source>
</evidence>
<dbReference type="PANTHER" id="PTHR11022:SF41">
    <property type="entry name" value="PEPTIDOGLYCAN-RECOGNITION PROTEIN LC-RELATED"/>
    <property type="match status" value="1"/>
</dbReference>